<name>A0A8H5MUB9_9HYPO</name>
<comment type="caution">
    <text evidence="1">The sequence shown here is derived from an EMBL/GenBank/DDBJ whole genome shotgun (WGS) entry which is preliminary data.</text>
</comment>
<dbReference type="Gene3D" id="2.60.270.50">
    <property type="match status" value="1"/>
</dbReference>
<organism evidence="1 2">
    <name type="scientific">Fusarium mexicanum</name>
    <dbReference type="NCBI Taxonomy" id="751941"/>
    <lineage>
        <taxon>Eukaryota</taxon>
        <taxon>Fungi</taxon>
        <taxon>Dikarya</taxon>
        <taxon>Ascomycota</taxon>
        <taxon>Pezizomycotina</taxon>
        <taxon>Sordariomycetes</taxon>
        <taxon>Hypocreomycetidae</taxon>
        <taxon>Hypocreales</taxon>
        <taxon>Nectriaceae</taxon>
        <taxon>Fusarium</taxon>
        <taxon>Fusarium fujikuroi species complex</taxon>
    </lineage>
</organism>
<proteinExistence type="predicted"/>
<evidence type="ECO:0000313" key="1">
    <source>
        <dbReference type="EMBL" id="KAF5541087.1"/>
    </source>
</evidence>
<sequence length="188" mass="20827">MAIVDINTVLNPPAKLAVKVKETMGAMPPRPSDEIRMKHRWYQCTIQNATQFEIRLENSYFDAGRYLTGPQSVGPYGQMTFTAYNDRGGASTGLCFSANLDEAHPFYFAIGLDAPYVGRLKAGVVESNTAKTGLDIATREGNSITSKNRYKGKDNDGDDQVIEFHLVAYPGMEMKVIITQYIVDSNDE</sequence>
<keyword evidence="2" id="KW-1185">Reference proteome</keyword>
<evidence type="ECO:0000313" key="2">
    <source>
        <dbReference type="Proteomes" id="UP000522262"/>
    </source>
</evidence>
<gene>
    <name evidence="1" type="ORF">FMEXI_8108</name>
</gene>
<reference evidence="1 2" key="1">
    <citation type="submission" date="2020-05" db="EMBL/GenBank/DDBJ databases">
        <title>Identification and distribution of gene clusters putatively required for synthesis of sphingolipid metabolism inhibitors in phylogenetically diverse species of the filamentous fungus Fusarium.</title>
        <authorList>
            <person name="Kim H.-S."/>
            <person name="Busman M."/>
            <person name="Brown D.W."/>
            <person name="Divon H."/>
            <person name="Uhlig S."/>
            <person name="Proctor R.H."/>
        </authorList>
    </citation>
    <scope>NUCLEOTIDE SEQUENCE [LARGE SCALE GENOMIC DNA]</scope>
    <source>
        <strain evidence="1 2">NRRL 53147</strain>
    </source>
</reference>
<dbReference type="Proteomes" id="UP000522262">
    <property type="component" value="Unassembled WGS sequence"/>
</dbReference>
<accession>A0A8H5MUB9</accession>
<dbReference type="EMBL" id="JAAOAM010000186">
    <property type="protein sequence ID" value="KAF5541087.1"/>
    <property type="molecule type" value="Genomic_DNA"/>
</dbReference>
<protein>
    <submittedName>
        <fullName evidence="1">Polyketide synthase</fullName>
    </submittedName>
</protein>
<dbReference type="AlphaFoldDB" id="A0A8H5MUB9"/>